<organism evidence="1 2">
    <name type="scientific">Cutibacterium avidum</name>
    <dbReference type="NCBI Taxonomy" id="33010"/>
    <lineage>
        <taxon>Bacteria</taxon>
        <taxon>Bacillati</taxon>
        <taxon>Actinomycetota</taxon>
        <taxon>Actinomycetes</taxon>
        <taxon>Propionibacteriales</taxon>
        <taxon>Propionibacteriaceae</taxon>
        <taxon>Cutibacterium</taxon>
    </lineage>
</organism>
<evidence type="ECO:0000313" key="2">
    <source>
        <dbReference type="Proteomes" id="UP001309299"/>
    </source>
</evidence>
<accession>A0AB35XJZ8</accession>
<evidence type="ECO:0000313" key="1">
    <source>
        <dbReference type="EMBL" id="MEH1546327.1"/>
    </source>
</evidence>
<dbReference type="AlphaFoldDB" id="A0AB35XJZ8"/>
<dbReference type="GeneID" id="61377710"/>
<name>A0AB35XJZ8_9ACTN</name>
<reference evidence="1" key="1">
    <citation type="submission" date="2024-02" db="EMBL/GenBank/DDBJ databases">
        <title>Bacterial skin colonization with Propionibacterium avidum as a risk factor for Periprosthetic Joint Infections - a single-center prospective study.</title>
        <authorList>
            <person name="Achermann Y."/>
        </authorList>
    </citation>
    <scope>NUCLEOTIDE SEQUENCE</scope>
    <source>
        <strain evidence="1">PAVI-2017310195</strain>
    </source>
</reference>
<sequence>MIDLGTGTTTSPVTATPARPLGLAQNHLIVISDDDQGHLNLYGLKSA</sequence>
<comment type="caution">
    <text evidence="1">The sequence shown here is derived from an EMBL/GenBank/DDBJ whole genome shotgun (WGS) entry which is preliminary data.</text>
</comment>
<protein>
    <submittedName>
        <fullName evidence="1">Uncharacterized protein</fullName>
    </submittedName>
</protein>
<dbReference type="RefSeq" id="WP_161493739.1">
    <property type="nucleotide sequence ID" value="NZ_JAHDTU010000005.1"/>
</dbReference>
<gene>
    <name evidence="1" type="ORF">V7F78_04740</name>
</gene>
<proteinExistence type="predicted"/>
<dbReference type="EMBL" id="JBAKUA010000005">
    <property type="protein sequence ID" value="MEH1546327.1"/>
    <property type="molecule type" value="Genomic_DNA"/>
</dbReference>
<dbReference type="Proteomes" id="UP001309299">
    <property type="component" value="Unassembled WGS sequence"/>
</dbReference>